<reference evidence="2" key="1">
    <citation type="submission" date="2023-03" db="EMBL/GenBank/DDBJ databases">
        <authorList>
            <person name="Steffen K."/>
            <person name="Cardenas P."/>
        </authorList>
    </citation>
    <scope>NUCLEOTIDE SEQUENCE</scope>
</reference>
<protein>
    <submittedName>
        <fullName evidence="2">Uncharacterized protein</fullName>
    </submittedName>
</protein>
<dbReference type="AlphaFoldDB" id="A0AA35TXG2"/>
<keyword evidence="1" id="KW-1133">Transmembrane helix</keyword>
<evidence type="ECO:0000313" key="3">
    <source>
        <dbReference type="Proteomes" id="UP001174909"/>
    </source>
</evidence>
<keyword evidence="3" id="KW-1185">Reference proteome</keyword>
<keyword evidence="1" id="KW-0472">Membrane</keyword>
<dbReference type="EMBL" id="CASHTH010004283">
    <property type="protein sequence ID" value="CAI8055471.1"/>
    <property type="molecule type" value="Genomic_DNA"/>
</dbReference>
<feature type="transmembrane region" description="Helical" evidence="1">
    <location>
        <begin position="32"/>
        <end position="50"/>
    </location>
</feature>
<evidence type="ECO:0000313" key="2">
    <source>
        <dbReference type="EMBL" id="CAI8055471.1"/>
    </source>
</evidence>
<gene>
    <name evidence="2" type="ORF">GBAR_LOCUS30288</name>
</gene>
<sequence length="81" mass="9706">MLYDTGVCIILLWYMRLYNIWYMRLYGRRCQYFFLTCMRVLCYNFLFYLVPPSLFHCKVRCHDDGGGGGGTNIDLENYTCD</sequence>
<name>A0AA35TXG2_GEOBA</name>
<comment type="caution">
    <text evidence="2">The sequence shown here is derived from an EMBL/GenBank/DDBJ whole genome shotgun (WGS) entry which is preliminary data.</text>
</comment>
<accession>A0AA35TXG2</accession>
<organism evidence="2 3">
    <name type="scientific">Geodia barretti</name>
    <name type="common">Barrett's horny sponge</name>
    <dbReference type="NCBI Taxonomy" id="519541"/>
    <lineage>
        <taxon>Eukaryota</taxon>
        <taxon>Metazoa</taxon>
        <taxon>Porifera</taxon>
        <taxon>Demospongiae</taxon>
        <taxon>Heteroscleromorpha</taxon>
        <taxon>Tetractinellida</taxon>
        <taxon>Astrophorina</taxon>
        <taxon>Geodiidae</taxon>
        <taxon>Geodia</taxon>
    </lineage>
</organism>
<keyword evidence="1" id="KW-0812">Transmembrane</keyword>
<proteinExistence type="predicted"/>
<dbReference type="Proteomes" id="UP001174909">
    <property type="component" value="Unassembled WGS sequence"/>
</dbReference>
<evidence type="ECO:0000256" key="1">
    <source>
        <dbReference type="SAM" id="Phobius"/>
    </source>
</evidence>